<dbReference type="SFLD" id="SFLDF00009">
    <property type="entry name" value="o-succinylbenzoate_synthase"/>
    <property type="match status" value="1"/>
</dbReference>
<evidence type="ECO:0000313" key="8">
    <source>
        <dbReference type="EMBL" id="AIC25239.1"/>
    </source>
</evidence>
<name>A0A060HUT2_RHIET</name>
<dbReference type="GO" id="GO:0046872">
    <property type="term" value="F:metal ion binding"/>
    <property type="evidence" value="ECO:0007669"/>
    <property type="project" value="UniProtKB-KW"/>
</dbReference>
<proteinExistence type="predicted"/>
<dbReference type="AlphaFoldDB" id="A0A060HUT2"/>
<evidence type="ECO:0000256" key="5">
    <source>
        <dbReference type="ARBA" id="ARBA00029491"/>
    </source>
</evidence>
<keyword evidence="4 8" id="KW-0456">Lyase</keyword>
<protein>
    <recommendedName>
        <fullName evidence="5 6">o-succinylbenzoate synthase</fullName>
        <ecNumber evidence="5 6">4.2.1.113</ecNumber>
    </recommendedName>
</protein>
<keyword evidence="3" id="KW-0460">Magnesium</keyword>
<feature type="domain" description="Mandelate racemase/muconate lactonizing enzyme C-terminal" evidence="7">
    <location>
        <begin position="142"/>
        <end position="234"/>
    </location>
</feature>
<dbReference type="Gene3D" id="3.30.390.10">
    <property type="entry name" value="Enolase-like, N-terminal domain"/>
    <property type="match status" value="1"/>
</dbReference>
<dbReference type="SFLD" id="SFLDG00180">
    <property type="entry name" value="muconate_cycloisomerase"/>
    <property type="match status" value="1"/>
</dbReference>
<dbReference type="NCBIfam" id="TIGR01928">
    <property type="entry name" value="menC_lowGC_arch"/>
    <property type="match status" value="1"/>
</dbReference>
<dbReference type="InterPro" id="IPR013341">
    <property type="entry name" value="Mandelate_racemase_N_dom"/>
</dbReference>
<dbReference type="SMART" id="SM00922">
    <property type="entry name" value="MR_MLE"/>
    <property type="match status" value="1"/>
</dbReference>
<dbReference type="SFLD" id="SFLDS00001">
    <property type="entry name" value="Enolase"/>
    <property type="match status" value="1"/>
</dbReference>
<accession>A0A060HUT2</accession>
<evidence type="ECO:0000259" key="7">
    <source>
        <dbReference type="SMART" id="SM00922"/>
    </source>
</evidence>
<dbReference type="PANTHER" id="PTHR48073:SF5">
    <property type="entry name" value="O-SUCCINYLBENZOATE SYNTHASE"/>
    <property type="match status" value="1"/>
</dbReference>
<dbReference type="KEGG" id="rei:IE4771_CH00056"/>
<dbReference type="RefSeq" id="WP_038692116.1">
    <property type="nucleotide sequence ID" value="NZ_CP006986.1"/>
</dbReference>
<gene>
    <name evidence="8" type="primary">menC</name>
    <name evidence="8" type="ORF">IE4771_CH00056</name>
</gene>
<sequence>MLIDEIELVHVAMPLKTPWRTAFGEETAIDSILVRLRGEGEEGWGETAPYRLPQFSPEWASGAFALLRDVMAPALIGKRIDSAEILQRELAPLKGNHFAKAGLDTAWWDLAAKLAGEPLWKMIGGKGPDAIVGADISVMDDFDELVSAVGKAQEDGFQRTKLKFRRGWGLEMVARVREAFPDAVLHVDCNSAFTLDDIAMFRELDRFGLTMIEQPLAYDDLIDHARLQAELKTPICLDESITSVDRARKAIDIGACGWINIKPGRVGGLTNAIAIHDLCAARNIPCWIGGMLESAVGQGPALALSTLSNVKYPCDIFPSDRLYQTDLSEPEIVLSGPGRITASDQPGHGFCPNSERLTRVTRAYAGVSNKARRDPSGSRLAL</sequence>
<dbReference type="GO" id="GO:0043748">
    <property type="term" value="F:O-succinylbenzoate synthase activity"/>
    <property type="evidence" value="ECO:0007669"/>
    <property type="project" value="UniProtKB-EC"/>
</dbReference>
<comment type="cofactor">
    <cofactor evidence="1">
        <name>a divalent metal cation</name>
        <dbReference type="ChEBI" id="CHEBI:60240"/>
    </cofactor>
</comment>
<dbReference type="Pfam" id="PF13378">
    <property type="entry name" value="MR_MLE_C"/>
    <property type="match status" value="1"/>
</dbReference>
<dbReference type="PANTHER" id="PTHR48073">
    <property type="entry name" value="O-SUCCINYLBENZOATE SYNTHASE-RELATED"/>
    <property type="match status" value="1"/>
</dbReference>
<dbReference type="Gene3D" id="3.20.20.120">
    <property type="entry name" value="Enolase-like C-terminal domain"/>
    <property type="match status" value="1"/>
</dbReference>
<dbReference type="GO" id="GO:0016854">
    <property type="term" value="F:racemase and epimerase activity"/>
    <property type="evidence" value="ECO:0007669"/>
    <property type="project" value="UniProtKB-ARBA"/>
</dbReference>
<dbReference type="GO" id="GO:0009234">
    <property type="term" value="P:menaquinone biosynthetic process"/>
    <property type="evidence" value="ECO:0007669"/>
    <property type="project" value="UniProtKB-UniRule"/>
</dbReference>
<evidence type="ECO:0000313" key="9">
    <source>
        <dbReference type="Proteomes" id="UP000027180"/>
    </source>
</evidence>
<dbReference type="SUPFAM" id="SSF54826">
    <property type="entry name" value="Enolase N-terminal domain-like"/>
    <property type="match status" value="1"/>
</dbReference>
<dbReference type="EC" id="4.2.1.113" evidence="5 6"/>
<dbReference type="Proteomes" id="UP000027180">
    <property type="component" value="Chromosome"/>
</dbReference>
<evidence type="ECO:0000256" key="4">
    <source>
        <dbReference type="ARBA" id="ARBA00023239"/>
    </source>
</evidence>
<dbReference type="EMBL" id="CP006986">
    <property type="protein sequence ID" value="AIC25239.1"/>
    <property type="molecule type" value="Genomic_DNA"/>
</dbReference>
<dbReference type="InterPro" id="IPR013342">
    <property type="entry name" value="Mandelate_racemase_C"/>
</dbReference>
<evidence type="ECO:0000256" key="2">
    <source>
        <dbReference type="ARBA" id="ARBA00022723"/>
    </source>
</evidence>
<evidence type="ECO:0000256" key="3">
    <source>
        <dbReference type="ARBA" id="ARBA00022842"/>
    </source>
</evidence>
<dbReference type="UniPathway" id="UPA01057">
    <property type="reaction ID" value="UER00165"/>
</dbReference>
<keyword evidence="2" id="KW-0479">Metal-binding</keyword>
<evidence type="ECO:0000256" key="1">
    <source>
        <dbReference type="ARBA" id="ARBA00001968"/>
    </source>
</evidence>
<dbReference type="InterPro" id="IPR029065">
    <property type="entry name" value="Enolase_C-like"/>
</dbReference>
<dbReference type="InterPro" id="IPR036849">
    <property type="entry name" value="Enolase-like_C_sf"/>
</dbReference>
<dbReference type="InterPro" id="IPR010197">
    <property type="entry name" value="OSBS/NAAAR"/>
</dbReference>
<dbReference type="UniPathway" id="UPA00079"/>
<evidence type="ECO:0000256" key="6">
    <source>
        <dbReference type="NCBIfam" id="TIGR01928"/>
    </source>
</evidence>
<reference evidence="8 9" key="1">
    <citation type="submission" date="2013-12" db="EMBL/GenBank/DDBJ databases">
        <title>Complete genome sequence of Rhizobium etli bv. mimosae IE4771.</title>
        <authorList>
            <person name="Bustos P."/>
            <person name="Santamaria R.I."/>
            <person name="Lozano L."/>
            <person name="Ormeno-Orrillo E."/>
            <person name="Rogel M.A."/>
            <person name="Romero D."/>
            <person name="Cevallos M.A."/>
            <person name="Martinez-Romero E."/>
            <person name="Gonzalez V."/>
        </authorList>
    </citation>
    <scope>NUCLEOTIDE SEQUENCE [LARGE SCALE GENOMIC DNA]</scope>
    <source>
        <strain evidence="8 9">IE4771</strain>
    </source>
</reference>
<dbReference type="Pfam" id="PF02746">
    <property type="entry name" value="MR_MLE_N"/>
    <property type="match status" value="1"/>
</dbReference>
<dbReference type="SUPFAM" id="SSF51604">
    <property type="entry name" value="Enolase C-terminal domain-like"/>
    <property type="match status" value="1"/>
</dbReference>
<dbReference type="HOGENOM" id="CLU_030273_4_4_5"/>
<dbReference type="InterPro" id="IPR029017">
    <property type="entry name" value="Enolase-like_N"/>
</dbReference>
<organism evidence="8 9">
    <name type="scientific">Rhizobium etli bv. mimosae str. IE4771</name>
    <dbReference type="NCBI Taxonomy" id="1432050"/>
    <lineage>
        <taxon>Bacteria</taxon>
        <taxon>Pseudomonadati</taxon>
        <taxon>Pseudomonadota</taxon>
        <taxon>Alphaproteobacteria</taxon>
        <taxon>Hyphomicrobiales</taxon>
        <taxon>Rhizobiaceae</taxon>
        <taxon>Rhizobium/Agrobacterium group</taxon>
        <taxon>Rhizobium</taxon>
    </lineage>
</organism>